<dbReference type="Gene3D" id="3.50.50.60">
    <property type="entry name" value="FAD/NAD(P)-binding domain"/>
    <property type="match status" value="1"/>
</dbReference>
<feature type="domain" description="Amine oxidase" evidence="1">
    <location>
        <begin position="8"/>
        <end position="233"/>
    </location>
</feature>
<name>A0A210PIB6_MIZYE</name>
<reference evidence="2 3" key="1">
    <citation type="journal article" date="2017" name="Nat. Ecol. Evol.">
        <title>Scallop genome provides insights into evolution of bilaterian karyotype and development.</title>
        <authorList>
            <person name="Wang S."/>
            <person name="Zhang J."/>
            <person name="Jiao W."/>
            <person name="Li J."/>
            <person name="Xun X."/>
            <person name="Sun Y."/>
            <person name="Guo X."/>
            <person name="Huan P."/>
            <person name="Dong B."/>
            <person name="Zhang L."/>
            <person name="Hu X."/>
            <person name="Sun X."/>
            <person name="Wang J."/>
            <person name="Zhao C."/>
            <person name="Wang Y."/>
            <person name="Wang D."/>
            <person name="Huang X."/>
            <person name="Wang R."/>
            <person name="Lv J."/>
            <person name="Li Y."/>
            <person name="Zhang Z."/>
            <person name="Liu B."/>
            <person name="Lu W."/>
            <person name="Hui Y."/>
            <person name="Liang J."/>
            <person name="Zhou Z."/>
            <person name="Hou R."/>
            <person name="Li X."/>
            <person name="Liu Y."/>
            <person name="Li H."/>
            <person name="Ning X."/>
            <person name="Lin Y."/>
            <person name="Zhao L."/>
            <person name="Xing Q."/>
            <person name="Dou J."/>
            <person name="Li Y."/>
            <person name="Mao J."/>
            <person name="Guo H."/>
            <person name="Dou H."/>
            <person name="Li T."/>
            <person name="Mu C."/>
            <person name="Jiang W."/>
            <person name="Fu Q."/>
            <person name="Fu X."/>
            <person name="Miao Y."/>
            <person name="Liu J."/>
            <person name="Yu Q."/>
            <person name="Li R."/>
            <person name="Liao H."/>
            <person name="Li X."/>
            <person name="Kong Y."/>
            <person name="Jiang Z."/>
            <person name="Chourrout D."/>
            <person name="Li R."/>
            <person name="Bao Z."/>
        </authorList>
    </citation>
    <scope>NUCLEOTIDE SEQUENCE [LARGE SCALE GENOMIC DNA]</scope>
    <source>
        <strain evidence="2 3">PY_sf001</strain>
    </source>
</reference>
<dbReference type="InterPro" id="IPR050281">
    <property type="entry name" value="Flavin_monoamine_oxidase"/>
</dbReference>
<proteinExistence type="predicted"/>
<evidence type="ECO:0000313" key="3">
    <source>
        <dbReference type="Proteomes" id="UP000242188"/>
    </source>
</evidence>
<dbReference type="Pfam" id="PF01593">
    <property type="entry name" value="Amino_oxidase"/>
    <property type="match status" value="1"/>
</dbReference>
<gene>
    <name evidence="2" type="ORF">KP79_PYT26044</name>
</gene>
<dbReference type="InterPro" id="IPR002937">
    <property type="entry name" value="Amino_oxidase"/>
</dbReference>
<sequence length="237" mass="26265">MTVNPIIRIGGRIHSVPFGDDGETEDQATVESEATWIHGKGPVNELADAFDLIDYGLTEDEYHGMYAGSNGTKCYEELVRKSREEFRKITEELYENKLSASSLTLYPSVLGYIQNRLDQVVGTLPDNDRDGGKDICRTLMKVEEYNHGAALEDVSVFIPDNIIPGNNISLTGGYYALIPRLAHTVTDKTIHIHTKVINIGYTIHLCESENGTIMYTASHVIVTNSLGVLKKISPDTF</sequence>
<accession>A0A210PIB6</accession>
<organism evidence="2 3">
    <name type="scientific">Mizuhopecten yessoensis</name>
    <name type="common">Japanese scallop</name>
    <name type="synonym">Patinopecten yessoensis</name>
    <dbReference type="NCBI Taxonomy" id="6573"/>
    <lineage>
        <taxon>Eukaryota</taxon>
        <taxon>Metazoa</taxon>
        <taxon>Spiralia</taxon>
        <taxon>Lophotrochozoa</taxon>
        <taxon>Mollusca</taxon>
        <taxon>Bivalvia</taxon>
        <taxon>Autobranchia</taxon>
        <taxon>Pteriomorphia</taxon>
        <taxon>Pectinida</taxon>
        <taxon>Pectinoidea</taxon>
        <taxon>Pectinidae</taxon>
        <taxon>Mizuhopecten</taxon>
    </lineage>
</organism>
<evidence type="ECO:0000313" key="2">
    <source>
        <dbReference type="EMBL" id="OWF36225.1"/>
    </source>
</evidence>
<keyword evidence="3" id="KW-1185">Reference proteome</keyword>
<dbReference type="EMBL" id="NEDP02076659">
    <property type="protein sequence ID" value="OWF36225.1"/>
    <property type="molecule type" value="Genomic_DNA"/>
</dbReference>
<dbReference type="InterPro" id="IPR036188">
    <property type="entry name" value="FAD/NAD-bd_sf"/>
</dbReference>
<dbReference type="PANTHER" id="PTHR10742">
    <property type="entry name" value="FLAVIN MONOAMINE OXIDASE"/>
    <property type="match status" value="1"/>
</dbReference>
<dbReference type="Gene3D" id="3.90.660.10">
    <property type="match status" value="1"/>
</dbReference>
<dbReference type="GO" id="GO:0016491">
    <property type="term" value="F:oxidoreductase activity"/>
    <property type="evidence" value="ECO:0007669"/>
    <property type="project" value="InterPro"/>
</dbReference>
<evidence type="ECO:0000259" key="1">
    <source>
        <dbReference type="Pfam" id="PF01593"/>
    </source>
</evidence>
<dbReference type="OrthoDB" id="2219495at2759"/>
<comment type="caution">
    <text evidence="2">The sequence shown here is derived from an EMBL/GenBank/DDBJ whole genome shotgun (WGS) entry which is preliminary data.</text>
</comment>
<dbReference type="AlphaFoldDB" id="A0A210PIB6"/>
<dbReference type="PANTHER" id="PTHR10742:SF410">
    <property type="entry name" value="LYSINE-SPECIFIC HISTONE DEMETHYLASE 2"/>
    <property type="match status" value="1"/>
</dbReference>
<protein>
    <submittedName>
        <fullName evidence="2">Peroxisomal N(1)-acetyl-spermine/spermidine oxidase</fullName>
    </submittedName>
</protein>
<dbReference type="SUPFAM" id="SSF51905">
    <property type="entry name" value="FAD/NAD(P)-binding domain"/>
    <property type="match status" value="1"/>
</dbReference>
<dbReference type="Proteomes" id="UP000242188">
    <property type="component" value="Unassembled WGS sequence"/>
</dbReference>